<dbReference type="AlphaFoldDB" id="A0A7W1WUA2"/>
<dbReference type="Proteomes" id="UP000535491">
    <property type="component" value="Unassembled WGS sequence"/>
</dbReference>
<accession>A0A7W1WUA2</accession>
<protein>
    <submittedName>
        <fullName evidence="1">Uncharacterized protein</fullName>
    </submittedName>
</protein>
<dbReference type="RefSeq" id="WP_181754390.1">
    <property type="nucleotide sequence ID" value="NZ_JACEIQ010000026.1"/>
</dbReference>
<proteinExistence type="predicted"/>
<gene>
    <name evidence="1" type="ORF">H1191_18145</name>
</gene>
<comment type="caution">
    <text evidence="1">The sequence shown here is derived from an EMBL/GenBank/DDBJ whole genome shotgun (WGS) entry which is preliminary data.</text>
</comment>
<sequence length="174" mass="19780">MRLFHFSENPDITLFVPHVPKTNPGQPPLVWAIDEEHAPHYYFPRDCPRIAFWTTPNTTPGDRDSFFAHTSARRIIAIESDWLNRVRDTRLYVYHLPGETFECVDANAGYYASSQSITPLAVEPVGDLLERLVEAKVELRITPSLWKLRHALISSSVAFSMIRMGNASPDLVSD</sequence>
<organism evidence="1 2">
    <name type="scientific">Paenactinomyces guangxiensis</name>
    <dbReference type="NCBI Taxonomy" id="1490290"/>
    <lineage>
        <taxon>Bacteria</taxon>
        <taxon>Bacillati</taxon>
        <taxon>Bacillota</taxon>
        <taxon>Bacilli</taxon>
        <taxon>Bacillales</taxon>
        <taxon>Thermoactinomycetaceae</taxon>
        <taxon>Paenactinomyces</taxon>
    </lineage>
</organism>
<dbReference type="InterPro" id="IPR049253">
    <property type="entry name" value="DUF6886"/>
</dbReference>
<evidence type="ECO:0000313" key="1">
    <source>
        <dbReference type="EMBL" id="MBA4496193.1"/>
    </source>
</evidence>
<dbReference type="Pfam" id="PF21820">
    <property type="entry name" value="DUF6886"/>
    <property type="match status" value="1"/>
</dbReference>
<name>A0A7W1WUA2_9BACL</name>
<keyword evidence="2" id="KW-1185">Reference proteome</keyword>
<evidence type="ECO:0000313" key="2">
    <source>
        <dbReference type="Proteomes" id="UP000535491"/>
    </source>
</evidence>
<dbReference type="EMBL" id="JACEIQ010000026">
    <property type="protein sequence ID" value="MBA4496193.1"/>
    <property type="molecule type" value="Genomic_DNA"/>
</dbReference>
<reference evidence="1 2" key="1">
    <citation type="submission" date="2020-07" db="EMBL/GenBank/DDBJ databases">
        <authorList>
            <person name="Feng H."/>
        </authorList>
    </citation>
    <scope>NUCLEOTIDE SEQUENCE [LARGE SCALE GENOMIC DNA]</scope>
    <source>
        <strain evidence="2">s-10</strain>
    </source>
</reference>